<keyword evidence="7 10" id="KW-1133">Transmembrane helix</keyword>
<dbReference type="SUPFAM" id="SSF52540">
    <property type="entry name" value="P-loop containing nucleoside triphosphate hydrolases"/>
    <property type="match status" value="1"/>
</dbReference>
<gene>
    <name evidence="13" type="ORF">GOP47_0005294</name>
</gene>
<dbReference type="Pfam" id="PF00005">
    <property type="entry name" value="ABC_tran"/>
    <property type="match status" value="1"/>
</dbReference>
<evidence type="ECO:0000256" key="10">
    <source>
        <dbReference type="SAM" id="Phobius"/>
    </source>
</evidence>
<dbReference type="Pfam" id="PF00664">
    <property type="entry name" value="ABC_membrane"/>
    <property type="match status" value="1"/>
</dbReference>
<dbReference type="GO" id="GO:0090374">
    <property type="term" value="P:oligopeptide export from mitochondrion"/>
    <property type="evidence" value="ECO:0007669"/>
    <property type="project" value="TreeGrafter"/>
</dbReference>
<evidence type="ECO:0000313" key="13">
    <source>
        <dbReference type="EMBL" id="KAI5079815.1"/>
    </source>
</evidence>
<feature type="transmembrane region" description="Helical" evidence="10">
    <location>
        <begin position="176"/>
        <end position="197"/>
    </location>
</feature>
<dbReference type="GO" id="GO:0015421">
    <property type="term" value="F:ABC-type oligopeptide transporter activity"/>
    <property type="evidence" value="ECO:0007669"/>
    <property type="project" value="TreeGrafter"/>
</dbReference>
<dbReference type="SMART" id="SM00382">
    <property type="entry name" value="AAA"/>
    <property type="match status" value="1"/>
</dbReference>
<evidence type="ECO:0000256" key="4">
    <source>
        <dbReference type="ARBA" id="ARBA00022692"/>
    </source>
</evidence>
<evidence type="ECO:0008006" key="15">
    <source>
        <dbReference type="Google" id="ProtNLM"/>
    </source>
</evidence>
<protein>
    <recommendedName>
        <fullName evidence="15">ABC transporter B family member 28</fullName>
    </recommendedName>
</protein>
<dbReference type="PROSITE" id="PS50929">
    <property type="entry name" value="ABC_TM1F"/>
    <property type="match status" value="1"/>
</dbReference>
<evidence type="ECO:0000256" key="9">
    <source>
        <dbReference type="SAM" id="MobiDB-lite"/>
    </source>
</evidence>
<organism evidence="13 14">
    <name type="scientific">Adiantum capillus-veneris</name>
    <name type="common">Maidenhair fern</name>
    <dbReference type="NCBI Taxonomy" id="13818"/>
    <lineage>
        <taxon>Eukaryota</taxon>
        <taxon>Viridiplantae</taxon>
        <taxon>Streptophyta</taxon>
        <taxon>Embryophyta</taxon>
        <taxon>Tracheophyta</taxon>
        <taxon>Polypodiopsida</taxon>
        <taxon>Polypodiidae</taxon>
        <taxon>Polypodiales</taxon>
        <taxon>Pteridineae</taxon>
        <taxon>Pteridaceae</taxon>
        <taxon>Vittarioideae</taxon>
        <taxon>Adiantum</taxon>
    </lineage>
</organism>
<evidence type="ECO:0000313" key="14">
    <source>
        <dbReference type="Proteomes" id="UP000886520"/>
    </source>
</evidence>
<feature type="transmembrane region" description="Helical" evidence="10">
    <location>
        <begin position="132"/>
        <end position="156"/>
    </location>
</feature>
<comment type="caution">
    <text evidence="13">The sequence shown here is derived from an EMBL/GenBank/DDBJ whole genome shotgun (WGS) entry which is preliminary data.</text>
</comment>
<feature type="compositionally biased region" description="Polar residues" evidence="9">
    <location>
        <begin position="35"/>
        <end position="44"/>
    </location>
</feature>
<dbReference type="OrthoDB" id="6500128at2759"/>
<proteinExistence type="predicted"/>
<keyword evidence="6" id="KW-0067">ATP-binding</keyword>
<keyword evidence="3" id="KW-0150">Chloroplast</keyword>
<evidence type="ECO:0000256" key="8">
    <source>
        <dbReference type="ARBA" id="ARBA00023136"/>
    </source>
</evidence>
<feature type="region of interest" description="Disordered" evidence="9">
    <location>
        <begin position="456"/>
        <end position="483"/>
    </location>
</feature>
<dbReference type="SUPFAM" id="SSF90123">
    <property type="entry name" value="ABC transporter transmembrane region"/>
    <property type="match status" value="1"/>
</dbReference>
<evidence type="ECO:0000256" key="2">
    <source>
        <dbReference type="ARBA" id="ARBA00022448"/>
    </source>
</evidence>
<evidence type="ECO:0000259" key="11">
    <source>
        <dbReference type="PROSITE" id="PS50893"/>
    </source>
</evidence>
<dbReference type="GO" id="GO:0016887">
    <property type="term" value="F:ATP hydrolysis activity"/>
    <property type="evidence" value="ECO:0007669"/>
    <property type="project" value="InterPro"/>
</dbReference>
<dbReference type="EMBL" id="JABFUD020000005">
    <property type="protein sequence ID" value="KAI5079815.1"/>
    <property type="molecule type" value="Genomic_DNA"/>
</dbReference>
<feature type="region of interest" description="Disordered" evidence="9">
    <location>
        <begin position="12"/>
        <end position="44"/>
    </location>
</feature>
<feature type="domain" description="ABC transporter" evidence="11">
    <location>
        <begin position="499"/>
        <end position="737"/>
    </location>
</feature>
<dbReference type="Gene3D" id="3.40.50.300">
    <property type="entry name" value="P-loop containing nucleotide triphosphate hydrolases"/>
    <property type="match status" value="1"/>
</dbReference>
<feature type="transmembrane region" description="Helical" evidence="10">
    <location>
        <begin position="385"/>
        <end position="408"/>
    </location>
</feature>
<dbReference type="PANTHER" id="PTHR43394:SF7">
    <property type="entry name" value="ABC TRANSPORTER B FAMILY MEMBER 28"/>
    <property type="match status" value="1"/>
</dbReference>
<dbReference type="InterPro" id="IPR003439">
    <property type="entry name" value="ABC_transporter-like_ATP-bd"/>
</dbReference>
<dbReference type="InterPro" id="IPR036640">
    <property type="entry name" value="ABC1_TM_sf"/>
</dbReference>
<dbReference type="PANTHER" id="PTHR43394">
    <property type="entry name" value="ATP-DEPENDENT PERMEASE MDL1, MITOCHONDRIAL"/>
    <property type="match status" value="1"/>
</dbReference>
<dbReference type="InterPro" id="IPR027417">
    <property type="entry name" value="P-loop_NTPase"/>
</dbReference>
<sequence>MASIAHRNLLSSHDYGGHLHTTTSATSRSRRFWTQPKSSLRPTQRTQRALFSLSPWNPLPQPPLQVQRGSPRKASVTRAAYISAPAADPNSLYFSNSVNGNSEFFDDELKRPKEVITWKLIGRLVLEEKLRLVLSAFALVGCSSCTLSMPVFSGRFFETLIGHSSEPLWRLLSKLSVIYCLEPFFTVIFVTNMTYIWEKVMASLRRRVFQRVLVQKVEFFDRHKVGELTGLLSSELGSIKDLVNENVSRDRGFRALSETLGTLLILFSLSTQLAPILGLLMLLISVLVAVYKRTTVPIFKAHGSSQARISDWASETFSAIRTVRSFGGERRQIAGFDEQVRAYQQSGIKLGVLKSANESWTRVVIYISLMALYILGGAKVKAGQLAVGTMVSFIGYTFTLTFAVQGVVNSLGDARAVLAAIDRVNFIVADTEVDESLAYGLERDVKGELQSTRKCSESVKSGASSTENTLAGEPSQLSTPDGSPQALKTVCELAWSGDVALEDVYFAYPLRPDVEVLKGINLKLNRGTITAVVGSSGAGKSTIVQLLARFYEPTSGRITLAGEDVRQFDKSEWARAISIVNQEPVLFAMSVAENIAYGLPNEDVSQDDIVAAAKAANAHDFILSLPMGYNTLVGERGSLLSGGQRQRVAIARALLKDAPLLILDEATSALDTVSERLVQGALDRLMKGRTTLVIAHRLSTVQRADQIAVCVDGRIAELGNHAELVGRGGTYSSLVDSQRLAFE</sequence>
<feature type="transmembrane region" description="Helical" evidence="10">
    <location>
        <begin position="359"/>
        <end position="378"/>
    </location>
</feature>
<dbReference type="GO" id="GO:0005524">
    <property type="term" value="F:ATP binding"/>
    <property type="evidence" value="ECO:0007669"/>
    <property type="project" value="UniProtKB-KW"/>
</dbReference>
<evidence type="ECO:0000256" key="3">
    <source>
        <dbReference type="ARBA" id="ARBA00022528"/>
    </source>
</evidence>
<dbReference type="Proteomes" id="UP000886520">
    <property type="component" value="Chromosome 5"/>
</dbReference>
<keyword evidence="14" id="KW-1185">Reference proteome</keyword>
<evidence type="ECO:0000256" key="5">
    <source>
        <dbReference type="ARBA" id="ARBA00022741"/>
    </source>
</evidence>
<dbReference type="InterPro" id="IPR011527">
    <property type="entry name" value="ABC1_TM_dom"/>
</dbReference>
<accession>A0A9D4V4U3</accession>
<keyword evidence="3" id="KW-0934">Plastid</keyword>
<dbReference type="PROSITE" id="PS00211">
    <property type="entry name" value="ABC_TRANSPORTER_1"/>
    <property type="match status" value="1"/>
</dbReference>
<evidence type="ECO:0000256" key="6">
    <source>
        <dbReference type="ARBA" id="ARBA00022840"/>
    </source>
</evidence>
<feature type="transmembrane region" description="Helical" evidence="10">
    <location>
        <begin position="263"/>
        <end position="291"/>
    </location>
</feature>
<dbReference type="CDD" id="cd18557">
    <property type="entry name" value="ABC_6TM_TAP_ABCB8_10_like"/>
    <property type="match status" value="1"/>
</dbReference>
<name>A0A9D4V4U3_ADICA</name>
<feature type="domain" description="ABC transmembrane type-1" evidence="12">
    <location>
        <begin position="133"/>
        <end position="416"/>
    </location>
</feature>
<keyword evidence="5" id="KW-0547">Nucleotide-binding</keyword>
<keyword evidence="4 10" id="KW-0812">Transmembrane</keyword>
<dbReference type="InterPro" id="IPR017871">
    <property type="entry name" value="ABC_transporter-like_CS"/>
</dbReference>
<evidence type="ECO:0000256" key="7">
    <source>
        <dbReference type="ARBA" id="ARBA00022989"/>
    </source>
</evidence>
<keyword evidence="2" id="KW-0813">Transport</keyword>
<dbReference type="InterPro" id="IPR039421">
    <property type="entry name" value="Type_1_exporter"/>
</dbReference>
<comment type="subcellular location">
    <subcellularLocation>
        <location evidence="1">Mitochondrion inner membrane</location>
        <topology evidence="1">Multi-pass membrane protein</topology>
    </subcellularLocation>
</comment>
<dbReference type="InterPro" id="IPR003593">
    <property type="entry name" value="AAA+_ATPase"/>
</dbReference>
<dbReference type="Gene3D" id="1.20.1560.10">
    <property type="entry name" value="ABC transporter type 1, transmembrane domain"/>
    <property type="match status" value="1"/>
</dbReference>
<dbReference type="GO" id="GO:0005743">
    <property type="term" value="C:mitochondrial inner membrane"/>
    <property type="evidence" value="ECO:0007669"/>
    <property type="project" value="UniProtKB-SubCell"/>
</dbReference>
<dbReference type="PROSITE" id="PS50893">
    <property type="entry name" value="ABC_TRANSPORTER_2"/>
    <property type="match status" value="1"/>
</dbReference>
<evidence type="ECO:0000259" key="12">
    <source>
        <dbReference type="PROSITE" id="PS50929"/>
    </source>
</evidence>
<reference evidence="13 14" key="1">
    <citation type="submission" date="2021-01" db="EMBL/GenBank/DDBJ databases">
        <title>Adiantum capillus-veneris genome.</title>
        <authorList>
            <person name="Fang Y."/>
            <person name="Liao Q."/>
        </authorList>
    </citation>
    <scope>NUCLEOTIDE SEQUENCE [LARGE SCALE GENOMIC DNA]</scope>
    <source>
        <strain evidence="13">H3</strain>
        <tissue evidence="13">Leaf</tissue>
    </source>
</reference>
<dbReference type="FunFam" id="3.40.50.300:FF:000403">
    <property type="entry name" value="ATP-binding cassette sub-family B member 8, mitochondrial"/>
    <property type="match status" value="1"/>
</dbReference>
<dbReference type="AlphaFoldDB" id="A0A9D4V4U3"/>
<feature type="compositionally biased region" description="Polar residues" evidence="9">
    <location>
        <begin position="456"/>
        <end position="482"/>
    </location>
</feature>
<evidence type="ECO:0000256" key="1">
    <source>
        <dbReference type="ARBA" id="ARBA00004448"/>
    </source>
</evidence>
<keyword evidence="8 10" id="KW-0472">Membrane</keyword>